<dbReference type="EMBL" id="BAABIS010000001">
    <property type="protein sequence ID" value="GAA4876726.1"/>
    <property type="molecule type" value="Genomic_DNA"/>
</dbReference>
<accession>A0ABP9EG61</accession>
<gene>
    <name evidence="2" type="ORF">GCM10023235_65620</name>
</gene>
<sequence>MGASFFHAGGGIYRCGRDGGVFAVHAGQAPDGFAHPDATQATTVPTARRPERPPGTGRAVGADSPPVGAPRSR</sequence>
<keyword evidence="3" id="KW-1185">Reference proteome</keyword>
<evidence type="ECO:0000313" key="2">
    <source>
        <dbReference type="EMBL" id="GAA4876726.1"/>
    </source>
</evidence>
<protein>
    <submittedName>
        <fullName evidence="2">Uncharacterized protein</fullName>
    </submittedName>
</protein>
<organism evidence="2 3">
    <name type="scientific">Kitasatospora terrestris</name>
    <dbReference type="NCBI Taxonomy" id="258051"/>
    <lineage>
        <taxon>Bacteria</taxon>
        <taxon>Bacillati</taxon>
        <taxon>Actinomycetota</taxon>
        <taxon>Actinomycetes</taxon>
        <taxon>Kitasatosporales</taxon>
        <taxon>Streptomycetaceae</taxon>
        <taxon>Kitasatospora</taxon>
    </lineage>
</organism>
<comment type="caution">
    <text evidence="2">The sequence shown here is derived from an EMBL/GenBank/DDBJ whole genome shotgun (WGS) entry which is preliminary data.</text>
</comment>
<evidence type="ECO:0000313" key="3">
    <source>
        <dbReference type="Proteomes" id="UP001501752"/>
    </source>
</evidence>
<reference evidence="3" key="1">
    <citation type="journal article" date="2019" name="Int. J. Syst. Evol. Microbiol.">
        <title>The Global Catalogue of Microorganisms (GCM) 10K type strain sequencing project: providing services to taxonomists for standard genome sequencing and annotation.</title>
        <authorList>
            <consortium name="The Broad Institute Genomics Platform"/>
            <consortium name="The Broad Institute Genome Sequencing Center for Infectious Disease"/>
            <person name="Wu L."/>
            <person name="Ma J."/>
        </authorList>
    </citation>
    <scope>NUCLEOTIDE SEQUENCE [LARGE SCALE GENOMIC DNA]</scope>
    <source>
        <strain evidence="3">JCM 13006</strain>
    </source>
</reference>
<name>A0ABP9EG61_9ACTN</name>
<feature type="region of interest" description="Disordered" evidence="1">
    <location>
        <begin position="30"/>
        <end position="73"/>
    </location>
</feature>
<proteinExistence type="predicted"/>
<dbReference type="Proteomes" id="UP001501752">
    <property type="component" value="Unassembled WGS sequence"/>
</dbReference>
<evidence type="ECO:0000256" key="1">
    <source>
        <dbReference type="SAM" id="MobiDB-lite"/>
    </source>
</evidence>